<dbReference type="SUPFAM" id="SSF54631">
    <property type="entry name" value="CBS-domain pair"/>
    <property type="match status" value="1"/>
</dbReference>
<dbReference type="InterPro" id="IPR005170">
    <property type="entry name" value="Transptr-assoc_dom"/>
</dbReference>
<evidence type="ECO:0000256" key="1">
    <source>
        <dbReference type="ARBA" id="ARBA00006446"/>
    </source>
</evidence>
<organism evidence="7 8">
    <name type="scientific">Mesorhizobium liriopis</name>
    <dbReference type="NCBI Taxonomy" id="2953882"/>
    <lineage>
        <taxon>Bacteria</taxon>
        <taxon>Pseudomonadati</taxon>
        <taxon>Pseudomonadota</taxon>
        <taxon>Alphaproteobacteria</taxon>
        <taxon>Hyphomicrobiales</taxon>
        <taxon>Phyllobacteriaceae</taxon>
        <taxon>Mesorhizobium</taxon>
    </lineage>
</organism>
<keyword evidence="3 4" id="KW-0129">CBS domain</keyword>
<feature type="domain" description="CBS" evidence="6">
    <location>
        <begin position="166"/>
        <end position="227"/>
    </location>
</feature>
<gene>
    <name evidence="7" type="ORF">NGM99_16590</name>
</gene>
<comment type="similarity">
    <text evidence="1">Belongs to the UPF0053 family. Hemolysin C subfamily.</text>
</comment>
<dbReference type="Proteomes" id="UP001205906">
    <property type="component" value="Unassembled WGS sequence"/>
</dbReference>
<evidence type="ECO:0000313" key="8">
    <source>
        <dbReference type="Proteomes" id="UP001205906"/>
    </source>
</evidence>
<dbReference type="RefSeq" id="WP_252820956.1">
    <property type="nucleotide sequence ID" value="NZ_JAMXQS010000008.1"/>
</dbReference>
<dbReference type="PANTHER" id="PTHR22777">
    <property type="entry name" value="HEMOLYSIN-RELATED"/>
    <property type="match status" value="1"/>
</dbReference>
<dbReference type="InterPro" id="IPR044751">
    <property type="entry name" value="Ion_transp-like_CBS"/>
</dbReference>
<protein>
    <submittedName>
        <fullName evidence="7">Hemolysin family protein</fullName>
    </submittedName>
</protein>
<name>A0ABT1C9A0_9HYPH</name>
<evidence type="ECO:0000313" key="7">
    <source>
        <dbReference type="EMBL" id="MCO6051404.1"/>
    </source>
</evidence>
<comment type="caution">
    <text evidence="7">The sequence shown here is derived from an EMBL/GenBank/DDBJ whole genome shotgun (WGS) entry which is preliminary data.</text>
</comment>
<keyword evidence="2" id="KW-0677">Repeat</keyword>
<evidence type="ECO:0000259" key="6">
    <source>
        <dbReference type="PROSITE" id="PS51371"/>
    </source>
</evidence>
<dbReference type="PANTHER" id="PTHR22777:SF27">
    <property type="entry name" value="MAGNESIUM AND COBALT EFFLUX PROTEIN CORC"/>
    <property type="match status" value="1"/>
</dbReference>
<proteinExistence type="inferred from homology"/>
<dbReference type="Pfam" id="PF00571">
    <property type="entry name" value="CBS"/>
    <property type="match status" value="2"/>
</dbReference>
<dbReference type="PROSITE" id="PS51371">
    <property type="entry name" value="CBS"/>
    <property type="match status" value="2"/>
</dbReference>
<dbReference type="CDD" id="cd04590">
    <property type="entry name" value="CBS_pair_CorC_HlyC_assoc"/>
    <property type="match status" value="1"/>
</dbReference>
<feature type="domain" description="CBS" evidence="6">
    <location>
        <begin position="87"/>
        <end position="147"/>
    </location>
</feature>
<evidence type="ECO:0000256" key="5">
    <source>
        <dbReference type="SAM" id="MobiDB-lite"/>
    </source>
</evidence>
<feature type="region of interest" description="Disordered" evidence="5">
    <location>
        <begin position="1"/>
        <end position="26"/>
    </location>
</feature>
<dbReference type="SMART" id="SM01091">
    <property type="entry name" value="CorC_HlyC"/>
    <property type="match status" value="1"/>
</dbReference>
<evidence type="ECO:0000256" key="3">
    <source>
        <dbReference type="ARBA" id="ARBA00023122"/>
    </source>
</evidence>
<dbReference type="InterPro" id="IPR016169">
    <property type="entry name" value="FAD-bd_PCMH_sub2"/>
</dbReference>
<dbReference type="Pfam" id="PF03471">
    <property type="entry name" value="CorC_HlyC"/>
    <property type="match status" value="1"/>
</dbReference>
<evidence type="ECO:0000256" key="4">
    <source>
        <dbReference type="PROSITE-ProRule" id="PRU00703"/>
    </source>
</evidence>
<evidence type="ECO:0000256" key="2">
    <source>
        <dbReference type="ARBA" id="ARBA00022737"/>
    </source>
</evidence>
<dbReference type="Gene3D" id="3.10.580.10">
    <property type="entry name" value="CBS-domain"/>
    <property type="match status" value="1"/>
</dbReference>
<dbReference type="SUPFAM" id="SSF56176">
    <property type="entry name" value="FAD-binding/transporter-associated domain-like"/>
    <property type="match status" value="1"/>
</dbReference>
<reference evidence="7 8" key="1">
    <citation type="submission" date="2022-06" db="EMBL/GenBank/DDBJ databases">
        <title>Mesorhizobium sp. strain RP14 Genome sequencing and assembly.</title>
        <authorList>
            <person name="Kim I."/>
        </authorList>
    </citation>
    <scope>NUCLEOTIDE SEQUENCE [LARGE SCALE GENOMIC DNA]</scope>
    <source>
        <strain evidence="8">RP14(2022)</strain>
    </source>
</reference>
<keyword evidence="8" id="KW-1185">Reference proteome</keyword>
<dbReference type="EMBL" id="JAMXQS010000008">
    <property type="protein sequence ID" value="MCO6051404.1"/>
    <property type="molecule type" value="Genomic_DNA"/>
</dbReference>
<sequence length="321" mass="35177">MSEDNITALRGADAHEEGSEGLSRHTGPTFLERLAGYFRGRNGTLREEIAEALTAVEEDGKEAFSPGERVMLTNILGLREVSVEDVMIPRADIEAIEIGTKLSDLLTIFERSGHSRMPVYAGSLDDPRGLVHFRDVLAYITRQSHTENGLDMSRVDLSETIGNLDVIRTVHFVTPSMHVSDLLTRMQASRIHVALVIDEYGGTDGLVSLEDILETVVGDIADEHDDEQALIVPDGDNAYLADAKADIDEATAVIGPDFAIGDHEDYIDTINGLIVNEVGRVPQTGEVPEVLPGFEFHILDADPRRVKRVRIVRRSEEASAA</sequence>
<dbReference type="InterPro" id="IPR000644">
    <property type="entry name" value="CBS_dom"/>
</dbReference>
<accession>A0ABT1C9A0</accession>
<dbReference type="Gene3D" id="3.30.465.10">
    <property type="match status" value="1"/>
</dbReference>
<dbReference type="InterPro" id="IPR046342">
    <property type="entry name" value="CBS_dom_sf"/>
</dbReference>
<dbReference type="InterPro" id="IPR036318">
    <property type="entry name" value="FAD-bd_PCMH-like_sf"/>
</dbReference>